<comment type="caution">
    <text evidence="1">The sequence shown here is derived from an EMBL/GenBank/DDBJ whole genome shotgun (WGS) entry which is preliminary data.</text>
</comment>
<dbReference type="Gene3D" id="3.30.1540.10">
    <property type="entry name" value="formyl-coa transferase, domain 3"/>
    <property type="match status" value="1"/>
</dbReference>
<dbReference type="PANTHER" id="PTHR48228">
    <property type="entry name" value="SUCCINYL-COA--D-CITRAMALATE COA-TRANSFERASE"/>
    <property type="match status" value="1"/>
</dbReference>
<reference evidence="1 2" key="1">
    <citation type="submission" date="2019-11" db="EMBL/GenBank/DDBJ databases">
        <title>Whole genome sequencing identifies a novel species of the genus Arsenicicoccus isolated from human blood.</title>
        <authorList>
            <person name="Jeong J.H."/>
            <person name="Kweon O.J."/>
            <person name="Kim H.R."/>
            <person name="Kim T.-H."/>
            <person name="Ha S.-M."/>
            <person name="Lee M.-K."/>
        </authorList>
    </citation>
    <scope>NUCLEOTIDE SEQUENCE [LARGE SCALE GENOMIC DNA]</scope>
    <source>
        <strain evidence="1 2">MKL-02</strain>
    </source>
</reference>
<dbReference type="EMBL" id="WLVL01000002">
    <property type="protein sequence ID" value="MTB70394.1"/>
    <property type="molecule type" value="Genomic_DNA"/>
</dbReference>
<proteinExistence type="predicted"/>
<keyword evidence="2" id="KW-1185">Reference proteome</keyword>
<dbReference type="RefSeq" id="WP_154591793.1">
    <property type="nucleotide sequence ID" value="NZ_CP171001.1"/>
</dbReference>
<gene>
    <name evidence="1" type="ORF">GGG17_00040</name>
</gene>
<dbReference type="PANTHER" id="PTHR48228:SF5">
    <property type="entry name" value="ALPHA-METHYLACYL-COA RACEMASE"/>
    <property type="match status" value="1"/>
</dbReference>
<evidence type="ECO:0000313" key="1">
    <source>
        <dbReference type="EMBL" id="MTB70394.1"/>
    </source>
</evidence>
<dbReference type="InterPro" id="IPR044855">
    <property type="entry name" value="CoA-Trfase_III_dom3_sf"/>
</dbReference>
<accession>A0A6I3I2P5</accession>
<sequence>MPFTDAPLAGTRVVTLAVNVPGPVAAARLRRMGASVVKVQPPAGDPLGDYAAGWLAELDADLEVRSLDLKSPDGRAELDELLASADVLLTASRGSALRRLGLGWEELHARCPRLVHVAIVGHPAPDDDLAGHDLTYQAAAGLLTPPQLPAVLVADLAGAERAVSEALAGLLLRARTGEGSRREVAFADCAAELAASVRHGLTAPGGLLGGGFAGYGLYPAQDGHVALAALEPHFWQRAQELLGGADHDTIAATLRTRTAAQWQRAAEEHDVPLVAVAGAPGSSGRGSR</sequence>
<dbReference type="Proteomes" id="UP000431092">
    <property type="component" value="Unassembled WGS sequence"/>
</dbReference>
<dbReference type="InterPro" id="IPR023606">
    <property type="entry name" value="CoA-Trfase_III_dom_1_sf"/>
</dbReference>
<protein>
    <submittedName>
        <fullName evidence="1">CoA transferase</fullName>
    </submittedName>
</protein>
<dbReference type="AlphaFoldDB" id="A0A6I3I2P5"/>
<organism evidence="1 2">
    <name type="scientific">Arsenicicoccus cauae</name>
    <dbReference type="NCBI Taxonomy" id="2663847"/>
    <lineage>
        <taxon>Bacteria</taxon>
        <taxon>Bacillati</taxon>
        <taxon>Actinomycetota</taxon>
        <taxon>Actinomycetes</taxon>
        <taxon>Micrococcales</taxon>
        <taxon>Intrasporangiaceae</taxon>
        <taxon>Arsenicicoccus</taxon>
    </lineage>
</organism>
<dbReference type="SUPFAM" id="SSF89796">
    <property type="entry name" value="CoA-transferase family III (CaiB/BaiF)"/>
    <property type="match status" value="1"/>
</dbReference>
<dbReference type="Pfam" id="PF02515">
    <property type="entry name" value="CoA_transf_3"/>
    <property type="match status" value="1"/>
</dbReference>
<dbReference type="InterPro" id="IPR050509">
    <property type="entry name" value="CoA-transferase_III"/>
</dbReference>
<name>A0A6I3I2P5_9MICO</name>
<dbReference type="Gene3D" id="3.40.50.10540">
    <property type="entry name" value="Crotonobetainyl-coa:carnitine coa-transferase, domain 1"/>
    <property type="match status" value="1"/>
</dbReference>
<keyword evidence="1" id="KW-0808">Transferase</keyword>
<evidence type="ECO:0000313" key="2">
    <source>
        <dbReference type="Proteomes" id="UP000431092"/>
    </source>
</evidence>
<dbReference type="GO" id="GO:0016740">
    <property type="term" value="F:transferase activity"/>
    <property type="evidence" value="ECO:0007669"/>
    <property type="project" value="UniProtKB-KW"/>
</dbReference>
<dbReference type="InterPro" id="IPR003673">
    <property type="entry name" value="CoA-Trfase_fam_III"/>
</dbReference>